<feature type="domain" description="ABC transmembrane type-1" evidence="12">
    <location>
        <begin position="33"/>
        <end position="320"/>
    </location>
</feature>
<evidence type="ECO:0000313" key="13">
    <source>
        <dbReference type="EMBL" id="PYI39818.1"/>
    </source>
</evidence>
<evidence type="ECO:0000256" key="7">
    <source>
        <dbReference type="ARBA" id="ARBA00022989"/>
    </source>
</evidence>
<dbReference type="GO" id="GO:0005886">
    <property type="term" value="C:plasma membrane"/>
    <property type="evidence" value="ECO:0007669"/>
    <property type="project" value="UniProtKB-SubCell"/>
</dbReference>
<comment type="similarity">
    <text evidence="9">Belongs to the ABC transporter superfamily. Lipid exporter (TC 3.A.1.106) family.</text>
</comment>
<evidence type="ECO:0000256" key="3">
    <source>
        <dbReference type="ARBA" id="ARBA00022475"/>
    </source>
</evidence>
<dbReference type="SMART" id="SM00382">
    <property type="entry name" value="AAA"/>
    <property type="match status" value="1"/>
</dbReference>
<feature type="domain" description="ABC transporter" evidence="11">
    <location>
        <begin position="357"/>
        <end position="592"/>
    </location>
</feature>
<evidence type="ECO:0000256" key="1">
    <source>
        <dbReference type="ARBA" id="ARBA00004651"/>
    </source>
</evidence>
<dbReference type="Gene3D" id="1.20.1560.10">
    <property type="entry name" value="ABC transporter type 1, transmembrane domain"/>
    <property type="match status" value="1"/>
</dbReference>
<keyword evidence="14" id="KW-1185">Reference proteome</keyword>
<evidence type="ECO:0000256" key="8">
    <source>
        <dbReference type="ARBA" id="ARBA00023136"/>
    </source>
</evidence>
<keyword evidence="4 10" id="KW-0812">Transmembrane</keyword>
<feature type="transmembrane region" description="Helical" evidence="10">
    <location>
        <begin position="255"/>
        <end position="277"/>
    </location>
</feature>
<feature type="transmembrane region" description="Helical" evidence="10">
    <location>
        <begin position="29"/>
        <end position="52"/>
    </location>
</feature>
<keyword evidence="8 10" id="KW-0472">Membrane</keyword>
<evidence type="ECO:0000256" key="6">
    <source>
        <dbReference type="ARBA" id="ARBA00022840"/>
    </source>
</evidence>
<evidence type="ECO:0000313" key="14">
    <source>
        <dbReference type="Proteomes" id="UP000247980"/>
    </source>
</evidence>
<evidence type="ECO:0000259" key="11">
    <source>
        <dbReference type="PROSITE" id="PS50893"/>
    </source>
</evidence>
<evidence type="ECO:0000256" key="5">
    <source>
        <dbReference type="ARBA" id="ARBA00022741"/>
    </source>
</evidence>
<dbReference type="SUPFAM" id="SSF52540">
    <property type="entry name" value="P-loop containing nucleoside triphosphate hydrolases"/>
    <property type="match status" value="1"/>
</dbReference>
<evidence type="ECO:0000259" key="12">
    <source>
        <dbReference type="PROSITE" id="PS50929"/>
    </source>
</evidence>
<dbReference type="InterPro" id="IPR011527">
    <property type="entry name" value="ABC1_TM_dom"/>
</dbReference>
<evidence type="ECO:0000256" key="4">
    <source>
        <dbReference type="ARBA" id="ARBA00022692"/>
    </source>
</evidence>
<dbReference type="InterPro" id="IPR017871">
    <property type="entry name" value="ABC_transporter-like_CS"/>
</dbReference>
<feature type="transmembrane region" description="Helical" evidence="10">
    <location>
        <begin position="283"/>
        <end position="302"/>
    </location>
</feature>
<dbReference type="Proteomes" id="UP000247980">
    <property type="component" value="Unassembled WGS sequence"/>
</dbReference>
<keyword evidence="7 10" id="KW-1133">Transmembrane helix</keyword>
<dbReference type="PROSITE" id="PS50893">
    <property type="entry name" value="ABC_TRANSPORTER_2"/>
    <property type="match status" value="1"/>
</dbReference>
<evidence type="ECO:0000256" key="2">
    <source>
        <dbReference type="ARBA" id="ARBA00022448"/>
    </source>
</evidence>
<dbReference type="GO" id="GO:0016887">
    <property type="term" value="F:ATP hydrolysis activity"/>
    <property type="evidence" value="ECO:0007669"/>
    <property type="project" value="InterPro"/>
</dbReference>
<dbReference type="PANTHER" id="PTHR24221:SF654">
    <property type="entry name" value="ATP-BINDING CASSETTE SUB-FAMILY B MEMBER 6"/>
    <property type="match status" value="1"/>
</dbReference>
<dbReference type="InterPro" id="IPR036640">
    <property type="entry name" value="ABC1_TM_sf"/>
</dbReference>
<feature type="transmembrane region" description="Helical" evidence="10">
    <location>
        <begin position="73"/>
        <end position="95"/>
    </location>
</feature>
<dbReference type="EMBL" id="QJVC01000002">
    <property type="protein sequence ID" value="PYI39818.1"/>
    <property type="molecule type" value="Genomic_DNA"/>
</dbReference>
<reference evidence="13 14" key="1">
    <citation type="submission" date="2018-05" db="EMBL/GenBank/DDBJ databases">
        <title>Genetic diversity of glacier-inhabiting Cryobacterium bacteria in China and description of Cryobacterium mengkeensis sp. nov. and Arthrobacter glacialis sp. nov.</title>
        <authorList>
            <person name="Liu Q."/>
            <person name="Xin Y.-H."/>
        </authorList>
    </citation>
    <scope>NUCLEOTIDE SEQUENCE [LARGE SCALE GENOMIC DNA]</scope>
    <source>
        <strain evidence="13 14">B7</strain>
    </source>
</reference>
<dbReference type="FunFam" id="3.40.50.300:FF:000299">
    <property type="entry name" value="ABC transporter ATP-binding protein/permease"/>
    <property type="match status" value="1"/>
</dbReference>
<proteinExistence type="inferred from homology"/>
<dbReference type="PROSITE" id="PS50929">
    <property type="entry name" value="ABC_TM1F"/>
    <property type="match status" value="1"/>
</dbReference>
<comment type="subcellular location">
    <subcellularLocation>
        <location evidence="1">Cell membrane</location>
        <topology evidence="1">Multi-pass membrane protein</topology>
    </subcellularLocation>
</comment>
<keyword evidence="6 13" id="KW-0067">ATP-binding</keyword>
<dbReference type="InterPro" id="IPR039421">
    <property type="entry name" value="Type_1_exporter"/>
</dbReference>
<comment type="caution">
    <text evidence="13">The sequence shown here is derived from an EMBL/GenBank/DDBJ whole genome shotgun (WGS) entry which is preliminary data.</text>
</comment>
<dbReference type="OrthoDB" id="9806127at2"/>
<keyword evidence="3" id="KW-1003">Cell membrane</keyword>
<sequence length="599" mass="64201">MKNLRRTLGQLLPLLPSSARKFLLLFASLSSVLVLVDAAALGVFALVLNAIMGMEKGAETIELPILGTISQEAGLIVLVSAASLMILKSFLNIWLQWVSTRKFADYELEIGTILFQSYIRAPWTSRQNRSTTELVRMIDVGIANTIAGVLNPAVLLPAQALTFASVLVILVAASWQTAIITVIYLGLIAAFLYLYLSKKSYEAGKVNRDSAMRMSTLVSEMLAALKEITLRDKANEVADVVYISREKAARSRSNIRFLAAVPKFVIDMALIGGFLLIGTVGYFSGGIGTAMSSVAIFALAGFKMVPALTTIQSQVTLVQSTLPYTELVMADIREAEDFRKNAEKLGKTPIAGEPQLLDLRNVEFTYPGADAPAVTNINLVLPMGSSVGVVGQSGAGKSTLIDIFLGLLVPSSGSMTLDGTPLEDVLADWRKRVGYVPQEVAIFDGTVAQNVALSWGGDVDETRVRTALERAQLLSTIDARPNGIHGRVGERGGSLSGGQRQRLGIARALYMDPLVLVLDEATSALDTATEAAVAKAIAELHGDMTVISVAHRLSTIRDNDMVCYMKDGSIVTQGSFDEVVHNNAEFAQQASLAGLYTAP</sequence>
<dbReference type="InterPro" id="IPR003593">
    <property type="entry name" value="AAA+_ATPase"/>
</dbReference>
<dbReference type="GO" id="GO:0034040">
    <property type="term" value="F:ATPase-coupled lipid transmembrane transporter activity"/>
    <property type="evidence" value="ECO:0007669"/>
    <property type="project" value="TreeGrafter"/>
</dbReference>
<dbReference type="InterPro" id="IPR003439">
    <property type="entry name" value="ABC_transporter-like_ATP-bd"/>
</dbReference>
<feature type="transmembrane region" description="Helical" evidence="10">
    <location>
        <begin position="163"/>
        <end position="196"/>
    </location>
</feature>
<keyword evidence="2" id="KW-0813">Transport</keyword>
<name>A0A2V5ITG2_9MICC</name>
<dbReference type="PROSITE" id="PS00211">
    <property type="entry name" value="ABC_TRANSPORTER_1"/>
    <property type="match status" value="1"/>
</dbReference>
<dbReference type="Gene3D" id="3.40.50.300">
    <property type="entry name" value="P-loop containing nucleotide triphosphate hydrolases"/>
    <property type="match status" value="1"/>
</dbReference>
<dbReference type="GO" id="GO:0140359">
    <property type="term" value="F:ABC-type transporter activity"/>
    <property type="evidence" value="ECO:0007669"/>
    <property type="project" value="InterPro"/>
</dbReference>
<organism evidence="13 14">
    <name type="scientific">Arthrobacter psychrolactophilus</name>
    <dbReference type="NCBI Taxonomy" id="92442"/>
    <lineage>
        <taxon>Bacteria</taxon>
        <taxon>Bacillati</taxon>
        <taxon>Actinomycetota</taxon>
        <taxon>Actinomycetes</taxon>
        <taxon>Micrococcales</taxon>
        <taxon>Micrococcaceae</taxon>
        <taxon>Arthrobacter</taxon>
    </lineage>
</organism>
<dbReference type="AlphaFoldDB" id="A0A2V5ITG2"/>
<dbReference type="PANTHER" id="PTHR24221">
    <property type="entry name" value="ATP-BINDING CASSETTE SUB-FAMILY B"/>
    <property type="match status" value="1"/>
</dbReference>
<evidence type="ECO:0000256" key="10">
    <source>
        <dbReference type="SAM" id="Phobius"/>
    </source>
</evidence>
<evidence type="ECO:0000256" key="9">
    <source>
        <dbReference type="ARBA" id="ARBA00061644"/>
    </source>
</evidence>
<dbReference type="GO" id="GO:0005524">
    <property type="term" value="F:ATP binding"/>
    <property type="evidence" value="ECO:0007669"/>
    <property type="project" value="UniProtKB-KW"/>
</dbReference>
<protein>
    <submittedName>
        <fullName evidence="13">ABC transporter ATP-binding protein</fullName>
    </submittedName>
</protein>
<dbReference type="Pfam" id="PF00005">
    <property type="entry name" value="ABC_tran"/>
    <property type="match status" value="1"/>
</dbReference>
<accession>A0A2V5ITG2</accession>
<dbReference type="InterPro" id="IPR027417">
    <property type="entry name" value="P-loop_NTPase"/>
</dbReference>
<gene>
    <name evidence="13" type="ORF">CVS30_03930</name>
</gene>
<dbReference type="SUPFAM" id="SSF90123">
    <property type="entry name" value="ABC transporter transmembrane region"/>
    <property type="match status" value="1"/>
</dbReference>
<keyword evidence="5" id="KW-0547">Nucleotide-binding</keyword>